<dbReference type="Proteomes" id="UP000826234">
    <property type="component" value="Unassembled WGS sequence"/>
</dbReference>
<organism evidence="1 2">
    <name type="scientific">Phrynosoma platyrhinos</name>
    <name type="common">Desert horned lizard</name>
    <dbReference type="NCBI Taxonomy" id="52577"/>
    <lineage>
        <taxon>Eukaryota</taxon>
        <taxon>Metazoa</taxon>
        <taxon>Chordata</taxon>
        <taxon>Craniata</taxon>
        <taxon>Vertebrata</taxon>
        <taxon>Euteleostomi</taxon>
        <taxon>Lepidosauria</taxon>
        <taxon>Squamata</taxon>
        <taxon>Bifurcata</taxon>
        <taxon>Unidentata</taxon>
        <taxon>Episquamata</taxon>
        <taxon>Toxicofera</taxon>
        <taxon>Iguania</taxon>
        <taxon>Phrynosomatidae</taxon>
        <taxon>Phrynosomatinae</taxon>
        <taxon>Phrynosoma</taxon>
    </lineage>
</organism>
<comment type="caution">
    <text evidence="1">The sequence shown here is derived from an EMBL/GenBank/DDBJ whole genome shotgun (WGS) entry which is preliminary data.</text>
</comment>
<reference evidence="1 2" key="1">
    <citation type="journal article" date="2022" name="Gigascience">
        <title>A chromosome-level genome assembly and annotation of the desert horned lizard, Phrynosoma platyrhinos, provides insight into chromosomal rearrangements among reptiles.</title>
        <authorList>
            <person name="Koochekian N."/>
            <person name="Ascanio A."/>
            <person name="Farleigh K."/>
            <person name="Card D.C."/>
            <person name="Schield D.R."/>
            <person name="Castoe T.A."/>
            <person name="Jezkova T."/>
        </authorList>
    </citation>
    <scope>NUCLEOTIDE SEQUENCE [LARGE SCALE GENOMIC DNA]</scope>
    <source>
        <strain evidence="1">NK-2021</strain>
    </source>
</reference>
<evidence type="ECO:0000313" key="1">
    <source>
        <dbReference type="EMBL" id="KAH0625052.1"/>
    </source>
</evidence>
<sequence length="110" mass="12771">MGDGGERFEVLDPEGAVLELGQEREMKEMLELSVFEMKNTVAQLEKRLTNVGDEDNEWKTRYETQIELNRQLERQIGLLQGKMEQVRGSPTDRLASIRSFDQMHMVCSCY</sequence>
<dbReference type="PANTHER" id="PTHR28671">
    <property type="entry name" value="COILED-COIL DOMAIN-CONTAINING PROTEIN 169"/>
    <property type="match status" value="1"/>
</dbReference>
<accession>A0ABQ7T6I0</accession>
<dbReference type="EMBL" id="JAIPUX010001232">
    <property type="protein sequence ID" value="KAH0625052.1"/>
    <property type="molecule type" value="Genomic_DNA"/>
</dbReference>
<evidence type="ECO:0000313" key="2">
    <source>
        <dbReference type="Proteomes" id="UP000826234"/>
    </source>
</evidence>
<dbReference type="InterPro" id="IPR028022">
    <property type="entry name" value="DUF4600"/>
</dbReference>
<dbReference type="PANTHER" id="PTHR28671:SF3">
    <property type="entry name" value="COILED-COIL DOMAIN-CONTAINING PROTEIN 169"/>
    <property type="match status" value="1"/>
</dbReference>
<proteinExistence type="predicted"/>
<name>A0ABQ7T6I0_PHRPL</name>
<gene>
    <name evidence="1" type="ORF">JD844_033095</name>
</gene>
<dbReference type="Pfam" id="PF15372">
    <property type="entry name" value="DUF4600"/>
    <property type="match status" value="1"/>
</dbReference>
<protein>
    <recommendedName>
        <fullName evidence="3">Coiled-coil domain-containing protein 169</fullName>
    </recommendedName>
</protein>
<evidence type="ECO:0008006" key="3">
    <source>
        <dbReference type="Google" id="ProtNLM"/>
    </source>
</evidence>
<keyword evidence="2" id="KW-1185">Reference proteome</keyword>